<evidence type="ECO:0000313" key="3">
    <source>
        <dbReference type="Proteomes" id="UP000203413"/>
    </source>
</evidence>
<accession>A0A076FCB1</accession>
<dbReference type="Proteomes" id="UP000203413">
    <property type="component" value="Segment"/>
</dbReference>
<feature type="region of interest" description="Disordered" evidence="1">
    <location>
        <begin position="1"/>
        <end position="45"/>
    </location>
</feature>
<sequence length="328" mass="37704">MPKTAKRHNTKITGQYDEAFYKNNSDVNNKKKEKRKETDDEDNSVVIPQNSTNLCQLYINNNNNIEDTRTVTVYMGRVPYNISTQFNPVDDFYHYFKSTMNNLCGFLDEKNISLETLKNNPASAACHLFLSMLYYNNIVIPRKLKLHKFDSPVVLGEGIFYINKYDNNELNIYISNQIIQNLFYKDTTYDVTFSRVINTAQYCIKQELSSDNSSNLVISAEMYRHLVILFTICDHAATHFIEEYLTGKTDWIHHQNFGRGISNFTTINSIFTISANIKTSSVMPKMYADIQRNCDYGNSVLNKLTNVEGDAPLPGGIMPIQSLLTNIY</sequence>
<evidence type="ECO:0000256" key="1">
    <source>
        <dbReference type="SAM" id="MobiDB-lite"/>
    </source>
</evidence>
<protein>
    <submittedName>
        <fullName evidence="2">Uncharacterized protein</fullName>
    </submittedName>
</protein>
<reference evidence="2 3" key="1">
    <citation type="journal article" date="2014" name="BMC Genomics">
        <title>The genome and occlusion bodies of marine Penaeus monodon nudivirus (PmNV, also known as MBV and PemoNPV) suggest that it should be assigned to a new nudivirus genus that is distinct from the terrestrial nudiviruses.</title>
        <authorList>
            <person name="Yang Y.T."/>
            <person name="Lee D.Y."/>
            <person name="Wang Y."/>
            <person name="Hu J.M."/>
            <person name="Li W.H."/>
            <person name="Leu J.H."/>
            <person name="Chang G.D."/>
            <person name="Ke H.M."/>
            <person name="Kang S.T."/>
            <person name="Lin S.S."/>
            <person name="Kou G.H."/>
            <person name="Lo C.F."/>
        </authorList>
    </citation>
    <scope>NUCLEOTIDE SEQUENCE [LARGE SCALE GENOMIC DNA]</scope>
    <source>
        <strain evidence="2">Indonesia</strain>
    </source>
</reference>
<name>A0A076FCB1_9VIRU</name>
<gene>
    <name evidence="2" type="ORF">PmNV_069</name>
</gene>
<dbReference type="EMBL" id="KJ184318">
    <property type="protein sequence ID" value="AII15857.1"/>
    <property type="molecule type" value="Genomic_DNA"/>
</dbReference>
<organism evidence="2 3">
    <name type="scientific">Penaeus monodon nudivirus</name>
    <dbReference type="NCBI Taxonomy" id="1529056"/>
    <lineage>
        <taxon>Viruses</taxon>
        <taxon>Viruses incertae sedis</taxon>
        <taxon>Naldaviricetes</taxon>
        <taxon>Lefavirales</taxon>
        <taxon>Nudiviridae</taxon>
        <taxon>Gammanudivirus</taxon>
        <taxon>Gammanudivirus pemonodonis</taxon>
    </lineage>
</organism>
<dbReference type="RefSeq" id="YP_009051907.1">
    <property type="nucleotide sequence ID" value="NC_024692.1"/>
</dbReference>
<keyword evidence="3" id="KW-1185">Reference proteome</keyword>
<dbReference type="GeneID" id="20098375"/>
<proteinExistence type="predicted"/>
<dbReference type="KEGG" id="vg:20098375"/>
<evidence type="ECO:0000313" key="2">
    <source>
        <dbReference type="EMBL" id="AII15857.1"/>
    </source>
</evidence>
<feature type="compositionally biased region" description="Basic residues" evidence="1">
    <location>
        <begin position="1"/>
        <end position="10"/>
    </location>
</feature>